<reference evidence="6" key="1">
    <citation type="journal article" date="2020" name="Nature">
        <title>Giant virus diversity and host interactions through global metagenomics.</title>
        <authorList>
            <person name="Schulz F."/>
            <person name="Roux S."/>
            <person name="Paez-Espino D."/>
            <person name="Jungbluth S."/>
            <person name="Walsh D.A."/>
            <person name="Denef V.J."/>
            <person name="McMahon K.D."/>
            <person name="Konstantinidis K.T."/>
            <person name="Eloe-Fadrosh E.A."/>
            <person name="Kyrpides N.C."/>
            <person name="Woyke T."/>
        </authorList>
    </citation>
    <scope>NUCLEOTIDE SEQUENCE</scope>
    <source>
        <strain evidence="6">GVMAG-M-3300001351-8</strain>
    </source>
</reference>
<dbReference type="EMBL" id="MN738866">
    <property type="protein sequence ID" value="QHT28993.1"/>
    <property type="molecule type" value="Genomic_DNA"/>
</dbReference>
<dbReference type="GO" id="GO:0005524">
    <property type="term" value="F:ATP binding"/>
    <property type="evidence" value="ECO:0007669"/>
    <property type="project" value="UniProtKB-KW"/>
</dbReference>
<feature type="domain" description="RING-type" evidence="5">
    <location>
        <begin position="566"/>
        <end position="607"/>
    </location>
</feature>
<dbReference type="GO" id="GO:0008094">
    <property type="term" value="F:ATP-dependent activity, acting on DNA"/>
    <property type="evidence" value="ECO:0007669"/>
    <property type="project" value="TreeGrafter"/>
</dbReference>
<sequence>MDLTISNEQIIKISLSEDEAYHTENIYREVKNNIKSGNINPEGPLIETPTGMKIMLKYHQKRLLHEMVEKEHIGHRVSSGLNLFCLADQVGSGKSIDIIALISHSPLVDQFINNKLIYRINKYSPFKGFVCEPTIEFKTNIIVIPHGIYNQWVGYITNCTSLTYYGITTMKSIETFSFTNLENGDYNIILIKSTRYNDFMGAVYDKYIPHINSSKNILENSLDNTFSNLKTDMSHCWTALKTATYDDQFIKNIEILKEKLTELNLDLIKENIEKYGRYKLSSGVYYKGPVFQRVIFDEANSIKIPKCVYAYGKVNWFITSSVEDLMEPHGRKDYYAGKVLINGIKGSGFIRESLAANYGKNYSNFMQDIYLKNKDSFIKESFNLPEPVENKITCYTPPELKVLQGIAIPEVIKALNAGDLSSAIEQIGCNISSEQNIVTAVLSTLNNEYGEKEIQLKEKVTALDSITAELIILKNKRFELKNSIKEVETNLNKYETKSLATFNDLMSEKEVLQEELIQNIAHLEHKQSNKSGIVKSIKLLESHQSNLKFKLDSLKSRITNISDKDCPICSDKITAPCLTPCCKNVFCFACMAQAIHYSPTNECPLCRAQNLTLAKLTAITSDIIPTVNDSKLPTKLESLIDLINKNPLGKFLVFSEYDNSFNEISNELKNKDIVFSKLFGSSGRISNIIQKYTNNEIKVLLLNAKHFGSGLNLQMTSDIIIYHRMTNDLEKQVIGRGQRMGRTSPLNIHYLCYDNEL</sequence>
<evidence type="ECO:0000256" key="1">
    <source>
        <dbReference type="ARBA" id="ARBA00022741"/>
    </source>
</evidence>
<dbReference type="PANTHER" id="PTHR45626">
    <property type="entry name" value="TRANSCRIPTION TERMINATION FACTOR 2-RELATED"/>
    <property type="match status" value="1"/>
</dbReference>
<dbReference type="Gene3D" id="3.40.50.300">
    <property type="entry name" value="P-loop containing nucleotide triphosphate hydrolases"/>
    <property type="match status" value="1"/>
</dbReference>
<dbReference type="InterPro" id="IPR050628">
    <property type="entry name" value="SNF2_RAD54_helicase_TF"/>
</dbReference>
<evidence type="ECO:0000256" key="4">
    <source>
        <dbReference type="ARBA" id="ARBA00022840"/>
    </source>
</evidence>
<keyword evidence="1" id="KW-0547">Nucleotide-binding</keyword>
<protein>
    <recommendedName>
        <fullName evidence="5">RING-type domain-containing protein</fullName>
    </recommendedName>
</protein>
<dbReference type="SUPFAM" id="SSF52540">
    <property type="entry name" value="P-loop containing nucleoside triphosphate hydrolases"/>
    <property type="match status" value="2"/>
</dbReference>
<dbReference type="PROSITE" id="PS50089">
    <property type="entry name" value="ZF_RING_2"/>
    <property type="match status" value="1"/>
</dbReference>
<accession>A0A6C0EKN9</accession>
<dbReference type="GO" id="GO:0016787">
    <property type="term" value="F:hydrolase activity"/>
    <property type="evidence" value="ECO:0007669"/>
    <property type="project" value="UniProtKB-KW"/>
</dbReference>
<dbReference type="Pfam" id="PF00271">
    <property type="entry name" value="Helicase_C"/>
    <property type="match status" value="1"/>
</dbReference>
<dbReference type="GO" id="GO:0004386">
    <property type="term" value="F:helicase activity"/>
    <property type="evidence" value="ECO:0007669"/>
    <property type="project" value="UniProtKB-KW"/>
</dbReference>
<keyword evidence="3" id="KW-0347">Helicase</keyword>
<keyword evidence="4" id="KW-0067">ATP-binding</keyword>
<name>A0A6C0EKN9_9ZZZZ</name>
<evidence type="ECO:0000259" key="5">
    <source>
        <dbReference type="PROSITE" id="PS50089"/>
    </source>
</evidence>
<keyword evidence="2" id="KW-0378">Hydrolase</keyword>
<dbReference type="GO" id="GO:0006281">
    <property type="term" value="P:DNA repair"/>
    <property type="evidence" value="ECO:0007669"/>
    <property type="project" value="TreeGrafter"/>
</dbReference>
<proteinExistence type="predicted"/>
<dbReference type="InterPro" id="IPR001841">
    <property type="entry name" value="Znf_RING"/>
</dbReference>
<dbReference type="GO" id="GO:0005634">
    <property type="term" value="C:nucleus"/>
    <property type="evidence" value="ECO:0007669"/>
    <property type="project" value="TreeGrafter"/>
</dbReference>
<dbReference type="AlphaFoldDB" id="A0A6C0EKN9"/>
<organism evidence="6">
    <name type="scientific">viral metagenome</name>
    <dbReference type="NCBI Taxonomy" id="1070528"/>
    <lineage>
        <taxon>unclassified sequences</taxon>
        <taxon>metagenomes</taxon>
        <taxon>organismal metagenomes</taxon>
    </lineage>
</organism>
<dbReference type="InterPro" id="IPR027417">
    <property type="entry name" value="P-loop_NTPase"/>
</dbReference>
<dbReference type="SUPFAM" id="SSF57850">
    <property type="entry name" value="RING/U-box"/>
    <property type="match status" value="1"/>
</dbReference>
<dbReference type="InterPro" id="IPR013083">
    <property type="entry name" value="Znf_RING/FYVE/PHD"/>
</dbReference>
<evidence type="ECO:0000256" key="2">
    <source>
        <dbReference type="ARBA" id="ARBA00022801"/>
    </source>
</evidence>
<evidence type="ECO:0000256" key="3">
    <source>
        <dbReference type="ARBA" id="ARBA00022806"/>
    </source>
</evidence>
<evidence type="ECO:0000313" key="6">
    <source>
        <dbReference type="EMBL" id="QHT28993.1"/>
    </source>
</evidence>
<dbReference type="InterPro" id="IPR001650">
    <property type="entry name" value="Helicase_C-like"/>
</dbReference>
<dbReference type="Gene3D" id="3.30.40.10">
    <property type="entry name" value="Zinc/RING finger domain, C3HC4 (zinc finger)"/>
    <property type="match status" value="1"/>
</dbReference>